<keyword evidence="2" id="KW-0614">Plasmid</keyword>
<feature type="signal peptide" evidence="1">
    <location>
        <begin position="1"/>
        <end position="21"/>
    </location>
</feature>
<evidence type="ECO:0008006" key="4">
    <source>
        <dbReference type="Google" id="ProtNLM"/>
    </source>
</evidence>
<dbReference type="AlphaFoldDB" id="A0AAP9EAP8"/>
<accession>A0AAP9EAP8</accession>
<reference evidence="2 3" key="1">
    <citation type="journal article" date="2017" name="Genome Announc.">
        <title>Draft Genome Sequence of Agrobacterium tumefaciens Biovar 1 Strain 186, Isolated from Walnut.</title>
        <authorList>
            <person name="Poret-Peterson A.T."/>
            <person name="Bhatnagar S."/>
            <person name="McClean A.E."/>
            <person name="Kluepfel D.A."/>
        </authorList>
    </citation>
    <scope>NUCLEOTIDE SEQUENCE [LARGE SCALE GENOMIC DNA]</scope>
    <source>
        <strain evidence="2 3">186</strain>
    </source>
</reference>
<name>A0AAP9EAP8_AGRTU</name>
<feature type="chain" id="PRO_5043052294" description="DUF3617 family protein" evidence="1">
    <location>
        <begin position="22"/>
        <end position="152"/>
    </location>
</feature>
<evidence type="ECO:0000313" key="3">
    <source>
        <dbReference type="Proteomes" id="UP000222296"/>
    </source>
</evidence>
<geneLocation type="plasmid" evidence="3">
    <name>pat</name>
</geneLocation>
<dbReference type="RefSeq" id="WP_099086625.1">
    <property type="nucleotide sequence ID" value="NZ_CP042276.1"/>
</dbReference>
<evidence type="ECO:0000313" key="2">
    <source>
        <dbReference type="EMBL" id="QDY97508.1"/>
    </source>
</evidence>
<evidence type="ECO:0000256" key="1">
    <source>
        <dbReference type="SAM" id="SignalP"/>
    </source>
</evidence>
<protein>
    <recommendedName>
        <fullName evidence="4">DUF3617 family protein</fullName>
    </recommendedName>
</protein>
<dbReference type="EMBL" id="CP042276">
    <property type="protein sequence ID" value="QDY97508.1"/>
    <property type="molecule type" value="Genomic_DNA"/>
</dbReference>
<keyword evidence="1" id="KW-0732">Signal</keyword>
<proteinExistence type="predicted"/>
<gene>
    <name evidence="2" type="ORF">CG010_025330</name>
</gene>
<organism evidence="2 3">
    <name type="scientific">Agrobacterium tumefaciens</name>
    <dbReference type="NCBI Taxonomy" id="358"/>
    <lineage>
        <taxon>Bacteria</taxon>
        <taxon>Pseudomonadati</taxon>
        <taxon>Pseudomonadota</taxon>
        <taxon>Alphaproteobacteria</taxon>
        <taxon>Hyphomicrobiales</taxon>
        <taxon>Rhizobiaceae</taxon>
        <taxon>Rhizobium/Agrobacterium group</taxon>
        <taxon>Agrobacterium</taxon>
        <taxon>Agrobacterium tumefaciens complex</taxon>
    </lineage>
</organism>
<sequence length="152" mass="16658">MSPKYLPLVALLASWPHVAAAADEFPKRQSGLWVFDSPDNRLVKGSLCVDDTRTNFVETDIWSNFAQECVVSNNVGSLGPQKIEANCQSSMTGKVKLTVTYDGDFKSRYHFVSVSLFEGMGGKDDQLTSTVEAVYQGQCPDGMKPGMRRPGT</sequence>
<dbReference type="Proteomes" id="UP000222296">
    <property type="component" value="Plasmid pAt"/>
</dbReference>